<dbReference type="InterPro" id="IPR024572">
    <property type="entry name" value="RcnB"/>
</dbReference>
<accession>A0A328AKW2</accession>
<dbReference type="AlphaFoldDB" id="A0A328AKW2"/>
<keyword evidence="4" id="KW-1185">Reference proteome</keyword>
<comment type="caution">
    <text evidence="3">The sequence shown here is derived from an EMBL/GenBank/DDBJ whole genome shotgun (WGS) entry which is preliminary data.</text>
</comment>
<feature type="chain" id="PRO_5016308075" description="RcnB family protein" evidence="2">
    <location>
        <begin position="28"/>
        <end position="128"/>
    </location>
</feature>
<dbReference type="Pfam" id="PF11776">
    <property type="entry name" value="RcnB"/>
    <property type="match status" value="1"/>
</dbReference>
<name>A0A328AKW2_9CAUL</name>
<dbReference type="Proteomes" id="UP000249254">
    <property type="component" value="Unassembled WGS sequence"/>
</dbReference>
<proteinExistence type="predicted"/>
<keyword evidence="2" id="KW-0732">Signal</keyword>
<feature type="signal peptide" evidence="2">
    <location>
        <begin position="1"/>
        <end position="27"/>
    </location>
</feature>
<dbReference type="OrthoDB" id="9808839at2"/>
<gene>
    <name evidence="3" type="ORF">DJ017_13995</name>
</gene>
<reference evidence="4" key="1">
    <citation type="submission" date="2018-05" db="EMBL/GenBank/DDBJ databases">
        <authorList>
            <person name="Li X."/>
        </authorList>
    </citation>
    <scope>NUCLEOTIDE SEQUENCE [LARGE SCALE GENOMIC DNA]</scope>
    <source>
        <strain evidence="4">LX32</strain>
    </source>
</reference>
<feature type="region of interest" description="Disordered" evidence="1">
    <location>
        <begin position="30"/>
        <end position="63"/>
    </location>
</feature>
<evidence type="ECO:0000313" key="4">
    <source>
        <dbReference type="Proteomes" id="UP000249254"/>
    </source>
</evidence>
<evidence type="ECO:0000256" key="1">
    <source>
        <dbReference type="SAM" id="MobiDB-lite"/>
    </source>
</evidence>
<evidence type="ECO:0000256" key="2">
    <source>
        <dbReference type="SAM" id="SignalP"/>
    </source>
</evidence>
<evidence type="ECO:0008006" key="5">
    <source>
        <dbReference type="Google" id="ProtNLM"/>
    </source>
</evidence>
<evidence type="ECO:0000313" key="3">
    <source>
        <dbReference type="EMBL" id="RAK55542.1"/>
    </source>
</evidence>
<sequence length="128" mass="14107">MKIHRIATAAGLAALMTAGLAASGAMADPPPWAGHGNGHGHGNPHGTPPGLAKKPYGMPPGQAKKMWRQGERLPMAYVTEERYVVYDPYRYDLPPAPYGYRWVRVYDRYYLAQTETGLISQVIGELLR</sequence>
<dbReference type="RefSeq" id="WP_111529290.1">
    <property type="nucleotide sequence ID" value="NZ_JBHRSG010000003.1"/>
</dbReference>
<protein>
    <recommendedName>
        <fullName evidence="5">RcnB family protein</fullName>
    </recommendedName>
</protein>
<dbReference type="Gene3D" id="3.10.450.160">
    <property type="entry name" value="inner membrane protein cigr"/>
    <property type="match status" value="1"/>
</dbReference>
<organism evidence="3 4">
    <name type="scientific">Phenylobacterium soli</name>
    <dbReference type="NCBI Taxonomy" id="2170551"/>
    <lineage>
        <taxon>Bacteria</taxon>
        <taxon>Pseudomonadati</taxon>
        <taxon>Pseudomonadota</taxon>
        <taxon>Alphaproteobacteria</taxon>
        <taxon>Caulobacterales</taxon>
        <taxon>Caulobacteraceae</taxon>
        <taxon>Phenylobacterium</taxon>
    </lineage>
</organism>
<dbReference type="EMBL" id="QFYQ01000001">
    <property type="protein sequence ID" value="RAK55542.1"/>
    <property type="molecule type" value="Genomic_DNA"/>
</dbReference>